<dbReference type="EMBL" id="JACHWR010000002">
    <property type="protein sequence ID" value="MBB3043057.1"/>
    <property type="molecule type" value="Genomic_DNA"/>
</dbReference>
<proteinExistence type="predicted"/>
<dbReference type="PANTHER" id="PTHR30270:SF0">
    <property type="entry name" value="THIAMINE-MONOPHOSPHATE KINASE"/>
    <property type="match status" value="1"/>
</dbReference>
<dbReference type="Pfam" id="PF02769">
    <property type="entry name" value="AIRS_C"/>
    <property type="match status" value="1"/>
</dbReference>
<feature type="domain" description="PurM-like C-terminal" evidence="2">
    <location>
        <begin position="198"/>
        <end position="308"/>
    </location>
</feature>
<dbReference type="InterPro" id="IPR010918">
    <property type="entry name" value="PurM-like_C_dom"/>
</dbReference>
<gene>
    <name evidence="3" type="ORF">FHU40_002875</name>
</gene>
<dbReference type="Gene3D" id="3.30.1330.10">
    <property type="entry name" value="PurM-like, N-terminal domain"/>
    <property type="match status" value="1"/>
</dbReference>
<dbReference type="Gene3D" id="3.90.650.10">
    <property type="entry name" value="PurM-like C-terminal domain"/>
    <property type="match status" value="1"/>
</dbReference>
<dbReference type="InterPro" id="IPR036676">
    <property type="entry name" value="PurM-like_C_sf"/>
</dbReference>
<dbReference type="RefSeq" id="WP_183592949.1">
    <property type="nucleotide sequence ID" value="NZ_JACHWR010000002.1"/>
</dbReference>
<feature type="domain" description="PurM-like N-terminal" evidence="1">
    <location>
        <begin position="55"/>
        <end position="159"/>
    </location>
</feature>
<name>A0A7W4VWH2_9ACTN</name>
<dbReference type="Pfam" id="PF00586">
    <property type="entry name" value="AIRS"/>
    <property type="match status" value="1"/>
</dbReference>
<comment type="caution">
    <text evidence="3">The sequence shown here is derived from an EMBL/GenBank/DDBJ whole genome shotgun (WGS) entry which is preliminary data.</text>
</comment>
<sequence length="331" mass="34379">MANTAPLSPPTAHPARPDLADVVRVVREHSGVTGKRHIAGVRRIVGTDDPLHGPGDDGAVVELDGARAVVCGEAIAPAFVTADPYGAGIAAVLANVNDIAAMGAVPHAIVNTLVGQAAEVDRVLDGMRDAAAIYRVPIVGGHLTASDGDASLSAFALGQTRAPLSMAHVRPGQAVLLLSCLRGTMRSDFPFFTTLEQQRETLADDVRLLAGVAESGAAVAAKDVSMAGPLGSLAMLLEFTRHGAVVDLDAMPIPSGVDPLRWAVSFPTYSFWLTAAADRVPECLDRFAAHPHLTCAAVGEVTESSQVVLTQGSEHEVLMDLARESVTGLWA</sequence>
<reference evidence="3 4" key="1">
    <citation type="submission" date="2020-08" db="EMBL/GenBank/DDBJ databases">
        <title>Sequencing the genomes of 1000 actinobacteria strains.</title>
        <authorList>
            <person name="Klenk H.-P."/>
        </authorList>
    </citation>
    <scope>NUCLEOTIDE SEQUENCE [LARGE SCALE GENOMIC DNA]</scope>
    <source>
        <strain evidence="3 4">DSM 105498</strain>
    </source>
</reference>
<dbReference type="InterPro" id="IPR036921">
    <property type="entry name" value="PurM-like_N_sf"/>
</dbReference>
<evidence type="ECO:0000313" key="3">
    <source>
        <dbReference type="EMBL" id="MBB3043057.1"/>
    </source>
</evidence>
<dbReference type="InterPro" id="IPR016188">
    <property type="entry name" value="PurM-like_N"/>
</dbReference>
<dbReference type="InterPro" id="IPR006283">
    <property type="entry name" value="ThiL-like"/>
</dbReference>
<accession>A0A7W4VWH2</accession>
<keyword evidence="4" id="KW-1185">Reference proteome</keyword>
<evidence type="ECO:0000259" key="1">
    <source>
        <dbReference type="Pfam" id="PF00586"/>
    </source>
</evidence>
<dbReference type="PANTHER" id="PTHR30270">
    <property type="entry name" value="THIAMINE-MONOPHOSPHATE KINASE"/>
    <property type="match status" value="1"/>
</dbReference>
<organism evidence="3 4">
    <name type="scientific">Nocardioides soli</name>
    <dbReference type="NCBI Taxonomy" id="1036020"/>
    <lineage>
        <taxon>Bacteria</taxon>
        <taxon>Bacillati</taxon>
        <taxon>Actinomycetota</taxon>
        <taxon>Actinomycetes</taxon>
        <taxon>Propionibacteriales</taxon>
        <taxon>Nocardioidaceae</taxon>
        <taxon>Nocardioides</taxon>
    </lineage>
</organism>
<dbReference type="GO" id="GO:0009228">
    <property type="term" value="P:thiamine biosynthetic process"/>
    <property type="evidence" value="ECO:0007669"/>
    <property type="project" value="InterPro"/>
</dbReference>
<evidence type="ECO:0008006" key="5">
    <source>
        <dbReference type="Google" id="ProtNLM"/>
    </source>
</evidence>
<dbReference type="GO" id="GO:0009030">
    <property type="term" value="F:thiamine-phosphate kinase activity"/>
    <property type="evidence" value="ECO:0007669"/>
    <property type="project" value="InterPro"/>
</dbReference>
<evidence type="ECO:0000259" key="2">
    <source>
        <dbReference type="Pfam" id="PF02769"/>
    </source>
</evidence>
<dbReference type="AlphaFoldDB" id="A0A7W4VWH2"/>
<protein>
    <recommendedName>
        <fullName evidence="5">Sll0787 family AIR synthase-like protein</fullName>
    </recommendedName>
</protein>
<dbReference type="Proteomes" id="UP000589626">
    <property type="component" value="Unassembled WGS sequence"/>
</dbReference>
<evidence type="ECO:0000313" key="4">
    <source>
        <dbReference type="Proteomes" id="UP000589626"/>
    </source>
</evidence>
<dbReference type="SUPFAM" id="SSF55326">
    <property type="entry name" value="PurM N-terminal domain-like"/>
    <property type="match status" value="1"/>
</dbReference>
<dbReference type="SUPFAM" id="SSF56042">
    <property type="entry name" value="PurM C-terminal domain-like"/>
    <property type="match status" value="1"/>
</dbReference>